<evidence type="ECO:0000313" key="2">
    <source>
        <dbReference type="EMBL" id="MCQ4840594.1"/>
    </source>
</evidence>
<dbReference type="GeneID" id="90532194"/>
<sequence length="178" mass="19954">MELRKAEFSDLSAITAIYKDAKEALKAQGIDQWQDGYPNEESARADIENGTSYVLADESGVFATACLAFGHEPTYDAVYGGAWQAEGEYGFLHRVAVSGTRKRSGAASRFFEELKRQAEERDVKILRGDTHQDNAAMQRTMEKNGFCRRGTILLEDGSERIAYECLLETEEKERAKPQ</sequence>
<protein>
    <submittedName>
        <fullName evidence="2">GNAT family N-acetyltransferase</fullName>
        <ecNumber evidence="2">2.3.1.-</ecNumber>
    </submittedName>
</protein>
<reference evidence="2 3" key="1">
    <citation type="submission" date="2022-06" db="EMBL/GenBank/DDBJ databases">
        <title>Isolation of gut microbiota from human fecal samples.</title>
        <authorList>
            <person name="Pamer E.G."/>
            <person name="Barat B."/>
            <person name="Waligurski E."/>
            <person name="Medina S."/>
            <person name="Paddock L."/>
            <person name="Mostad J."/>
        </authorList>
    </citation>
    <scope>NUCLEOTIDE SEQUENCE [LARGE SCALE GENOMIC DNA]</scope>
    <source>
        <strain evidence="2 3">DFI.9.73</strain>
    </source>
</reference>
<dbReference type="Proteomes" id="UP001524473">
    <property type="component" value="Unassembled WGS sequence"/>
</dbReference>
<dbReference type="RefSeq" id="WP_066863266.1">
    <property type="nucleotide sequence ID" value="NZ_CABKVV010000013.1"/>
</dbReference>
<feature type="domain" description="N-acetyltransferase" evidence="1">
    <location>
        <begin position="1"/>
        <end position="168"/>
    </location>
</feature>
<dbReference type="InterPro" id="IPR000182">
    <property type="entry name" value="GNAT_dom"/>
</dbReference>
<name>A0ABT1S0X2_9FIRM</name>
<dbReference type="GO" id="GO:0016746">
    <property type="term" value="F:acyltransferase activity"/>
    <property type="evidence" value="ECO:0007669"/>
    <property type="project" value="UniProtKB-KW"/>
</dbReference>
<evidence type="ECO:0000313" key="3">
    <source>
        <dbReference type="Proteomes" id="UP001524473"/>
    </source>
</evidence>
<keyword evidence="2" id="KW-0012">Acyltransferase</keyword>
<evidence type="ECO:0000259" key="1">
    <source>
        <dbReference type="PROSITE" id="PS51186"/>
    </source>
</evidence>
<dbReference type="Pfam" id="PF00583">
    <property type="entry name" value="Acetyltransf_1"/>
    <property type="match status" value="1"/>
</dbReference>
<comment type="caution">
    <text evidence="2">The sequence shown here is derived from an EMBL/GenBank/DDBJ whole genome shotgun (WGS) entry which is preliminary data.</text>
</comment>
<dbReference type="Gene3D" id="3.40.630.30">
    <property type="match status" value="1"/>
</dbReference>
<organism evidence="2 3">
    <name type="scientific">Neglectibacter timonensis</name>
    <dbReference type="NCBI Taxonomy" id="1776382"/>
    <lineage>
        <taxon>Bacteria</taxon>
        <taxon>Bacillati</taxon>
        <taxon>Bacillota</taxon>
        <taxon>Clostridia</taxon>
        <taxon>Eubacteriales</taxon>
        <taxon>Oscillospiraceae</taxon>
        <taxon>Neglectibacter</taxon>
    </lineage>
</organism>
<dbReference type="PROSITE" id="PS51186">
    <property type="entry name" value="GNAT"/>
    <property type="match status" value="1"/>
</dbReference>
<accession>A0ABT1S0X2</accession>
<keyword evidence="3" id="KW-1185">Reference proteome</keyword>
<gene>
    <name evidence="2" type="ORF">NE695_11810</name>
</gene>
<dbReference type="EC" id="2.3.1.-" evidence="2"/>
<proteinExistence type="predicted"/>
<dbReference type="EMBL" id="JANFZH010000026">
    <property type="protein sequence ID" value="MCQ4840594.1"/>
    <property type="molecule type" value="Genomic_DNA"/>
</dbReference>
<dbReference type="SUPFAM" id="SSF55729">
    <property type="entry name" value="Acyl-CoA N-acyltransferases (Nat)"/>
    <property type="match status" value="1"/>
</dbReference>
<keyword evidence="2" id="KW-0808">Transferase</keyword>
<dbReference type="InterPro" id="IPR016181">
    <property type="entry name" value="Acyl_CoA_acyltransferase"/>
</dbReference>